<reference evidence="2" key="1">
    <citation type="journal article" date="2015" name="Nat. Genet.">
        <title>The genome and transcriptome of the zoonotic hookworm Ancylostoma ceylanicum identify infection-specific gene families.</title>
        <authorList>
            <person name="Schwarz E.M."/>
            <person name="Hu Y."/>
            <person name="Antoshechkin I."/>
            <person name="Miller M.M."/>
            <person name="Sternberg P.W."/>
            <person name="Aroian R.V."/>
        </authorList>
    </citation>
    <scope>NUCLEOTIDE SEQUENCE</scope>
    <source>
        <strain evidence="2">HY135</strain>
    </source>
</reference>
<dbReference type="AlphaFoldDB" id="A0A016W1U2"/>
<protein>
    <submittedName>
        <fullName evidence="1">Uncharacterized protein</fullName>
    </submittedName>
</protein>
<accession>A0A016W1U2</accession>
<dbReference type="EMBL" id="JARK01001337">
    <property type="protein sequence ID" value="EYC33834.1"/>
    <property type="molecule type" value="Genomic_DNA"/>
</dbReference>
<proteinExistence type="predicted"/>
<organism evidence="1 2">
    <name type="scientific">Ancylostoma ceylanicum</name>
    <dbReference type="NCBI Taxonomy" id="53326"/>
    <lineage>
        <taxon>Eukaryota</taxon>
        <taxon>Metazoa</taxon>
        <taxon>Ecdysozoa</taxon>
        <taxon>Nematoda</taxon>
        <taxon>Chromadorea</taxon>
        <taxon>Rhabditida</taxon>
        <taxon>Rhabditina</taxon>
        <taxon>Rhabditomorpha</taxon>
        <taxon>Strongyloidea</taxon>
        <taxon>Ancylostomatidae</taxon>
        <taxon>Ancylostomatinae</taxon>
        <taxon>Ancylostoma</taxon>
    </lineage>
</organism>
<sequence>MRTEPAAKHHECTTTAAQLSNILVTIKKTSMCTSIVRPVHQKQSRKHALSNGGEFGLNVGYRPDALKVRPRRVLDRHASLRWPARTPASILNSCLPR</sequence>
<evidence type="ECO:0000313" key="2">
    <source>
        <dbReference type="Proteomes" id="UP000024635"/>
    </source>
</evidence>
<comment type="caution">
    <text evidence="1">The sequence shown here is derived from an EMBL/GenBank/DDBJ whole genome shotgun (WGS) entry which is preliminary data.</text>
</comment>
<gene>
    <name evidence="1" type="primary">Acey_s0001.g116</name>
    <name evidence="1" type="ORF">Y032_0001g116</name>
</gene>
<name>A0A016W1U2_9BILA</name>
<evidence type="ECO:0000313" key="1">
    <source>
        <dbReference type="EMBL" id="EYC33834.1"/>
    </source>
</evidence>
<keyword evidence="2" id="KW-1185">Reference proteome</keyword>
<dbReference type="Proteomes" id="UP000024635">
    <property type="component" value="Unassembled WGS sequence"/>
</dbReference>